<accession>A0A0S2ZLH6</accession>
<dbReference type="RefSeq" id="WP_029490863.1">
    <property type="nucleotide sequence ID" value="NZ_ATKF01000002.1"/>
</dbReference>
<dbReference type="InterPro" id="IPR000305">
    <property type="entry name" value="GIY-YIG_endonuc"/>
</dbReference>
<name>A0A0S2ZLH6_9FUSO</name>
<evidence type="ECO:0000259" key="2">
    <source>
        <dbReference type="PROSITE" id="PS50164"/>
    </source>
</evidence>
<dbReference type="AlphaFoldDB" id="A0A0S2ZLH6"/>
<dbReference type="OrthoDB" id="9807770at2"/>
<evidence type="ECO:0000256" key="1">
    <source>
        <dbReference type="ARBA" id="ARBA00007435"/>
    </source>
</evidence>
<dbReference type="PANTHER" id="PTHR34477">
    <property type="entry name" value="UPF0213 PROTEIN YHBQ"/>
    <property type="match status" value="1"/>
</dbReference>
<dbReference type="CDD" id="cd10456">
    <property type="entry name" value="GIY-YIG_UPF0213"/>
    <property type="match status" value="1"/>
</dbReference>
<dbReference type="Pfam" id="PF01541">
    <property type="entry name" value="GIY-YIG"/>
    <property type="match status" value="1"/>
</dbReference>
<gene>
    <name evidence="3" type="ORF">RN87_03915</name>
</gene>
<proteinExistence type="inferred from homology"/>
<dbReference type="PANTHER" id="PTHR34477:SF1">
    <property type="entry name" value="UPF0213 PROTEIN YHBQ"/>
    <property type="match status" value="1"/>
</dbReference>
<dbReference type="GeneID" id="60658772"/>
<dbReference type="KEGG" id="fhw:RN87_03915"/>
<dbReference type="SUPFAM" id="SSF82771">
    <property type="entry name" value="GIY-YIG endonuclease"/>
    <property type="match status" value="1"/>
</dbReference>
<dbReference type="InterPro" id="IPR035901">
    <property type="entry name" value="GIY-YIG_endonuc_sf"/>
</dbReference>
<dbReference type="EMBL" id="CP013331">
    <property type="protein sequence ID" value="ALQ39700.1"/>
    <property type="molecule type" value="Genomic_DNA"/>
</dbReference>
<protein>
    <recommendedName>
        <fullName evidence="2">GIY-YIG domain-containing protein</fullName>
    </recommendedName>
</protein>
<comment type="similarity">
    <text evidence="1">Belongs to the UPF0213 family.</text>
</comment>
<dbReference type="Gene3D" id="3.40.1440.10">
    <property type="entry name" value="GIY-YIG endonuclease"/>
    <property type="match status" value="1"/>
</dbReference>
<dbReference type="InterPro" id="IPR050190">
    <property type="entry name" value="UPF0213_domain"/>
</dbReference>
<dbReference type="Proteomes" id="UP000063275">
    <property type="component" value="Chromosome"/>
</dbReference>
<organism evidence="3">
    <name type="scientific">Fusobacterium hwasookii ChDC F174</name>
    <dbReference type="NCBI Taxonomy" id="1307442"/>
    <lineage>
        <taxon>Bacteria</taxon>
        <taxon>Fusobacteriati</taxon>
        <taxon>Fusobacteriota</taxon>
        <taxon>Fusobacteriia</taxon>
        <taxon>Fusobacteriales</taxon>
        <taxon>Fusobacteriaceae</taxon>
        <taxon>Fusobacterium</taxon>
    </lineage>
</organism>
<evidence type="ECO:0000313" key="3">
    <source>
        <dbReference type="EMBL" id="ALQ39700.1"/>
    </source>
</evidence>
<sequence length="100" mass="11798">MSYYLYMLRCEDGSIYTGIAKDYLKRYEKHLSGNGAKYTKAHKVKKIERVFLCDSRSIATILEIKLKKFTKNMKENIIISPDDFIKDIENKDEIKIKKII</sequence>
<reference evidence="3 4" key="1">
    <citation type="submission" date="2015-11" db="EMBL/GenBank/DDBJ databases">
        <authorList>
            <person name="Zhang Y."/>
            <person name="Guo Z."/>
        </authorList>
    </citation>
    <scope>NUCLEOTIDE SEQUENCE [LARGE SCALE GENOMIC DNA]</scope>
    <source>
        <strain evidence="3 4">ChDC F174</strain>
    </source>
</reference>
<dbReference type="PROSITE" id="PS50164">
    <property type="entry name" value="GIY_YIG"/>
    <property type="match status" value="1"/>
</dbReference>
<evidence type="ECO:0000313" key="4">
    <source>
        <dbReference type="Proteomes" id="UP000063275"/>
    </source>
</evidence>
<feature type="domain" description="GIY-YIG" evidence="2">
    <location>
        <begin position="1"/>
        <end position="77"/>
    </location>
</feature>